<protein>
    <recommendedName>
        <fullName evidence="1">ASCH domain-containing protein</fullName>
    </recommendedName>
</protein>
<feature type="domain" description="ASCH" evidence="1">
    <location>
        <begin position="9"/>
        <end position="103"/>
    </location>
</feature>
<proteinExistence type="predicted"/>
<comment type="caution">
    <text evidence="2">The sequence shown here is derived from an EMBL/GenBank/DDBJ whole genome shotgun (WGS) entry which is preliminary data.</text>
</comment>
<evidence type="ECO:0000313" key="2">
    <source>
        <dbReference type="EMBL" id="NJP31924.1"/>
    </source>
</evidence>
<dbReference type="Proteomes" id="UP000783871">
    <property type="component" value="Unassembled WGS sequence"/>
</dbReference>
<dbReference type="SMART" id="SM01022">
    <property type="entry name" value="ASCH"/>
    <property type="match status" value="1"/>
</dbReference>
<accession>A0ABX0Z683</accession>
<keyword evidence="3" id="KW-1185">Reference proteome</keyword>
<dbReference type="SUPFAM" id="SSF88697">
    <property type="entry name" value="PUA domain-like"/>
    <property type="match status" value="1"/>
</dbReference>
<reference evidence="2 3" key="1">
    <citation type="submission" date="2020-03" db="EMBL/GenBank/DDBJ databases">
        <title>WGS of actinomycetes isolated from Thailand.</title>
        <authorList>
            <person name="Thawai C."/>
        </authorList>
    </citation>
    <scope>NUCLEOTIDE SEQUENCE [LARGE SCALE GENOMIC DNA]</scope>
    <source>
        <strain evidence="2 3">HSS6-12</strain>
    </source>
</reference>
<evidence type="ECO:0000259" key="1">
    <source>
        <dbReference type="SMART" id="SM01022"/>
    </source>
</evidence>
<dbReference type="EMBL" id="JAATEO010000006">
    <property type="protein sequence ID" value="NJP31924.1"/>
    <property type="molecule type" value="Genomic_DNA"/>
</dbReference>
<dbReference type="Gene3D" id="2.30.130.30">
    <property type="entry name" value="Hypothetical protein"/>
    <property type="match status" value="1"/>
</dbReference>
<evidence type="ECO:0000313" key="3">
    <source>
        <dbReference type="Proteomes" id="UP000783871"/>
    </source>
</evidence>
<organism evidence="2 3">
    <name type="scientific">Micromonospora thermarum</name>
    <dbReference type="NCBI Taxonomy" id="2720024"/>
    <lineage>
        <taxon>Bacteria</taxon>
        <taxon>Bacillati</taxon>
        <taxon>Actinomycetota</taxon>
        <taxon>Actinomycetes</taxon>
        <taxon>Micromonosporales</taxon>
        <taxon>Micromonosporaceae</taxon>
        <taxon>Micromonospora</taxon>
    </lineage>
</organism>
<dbReference type="InterPro" id="IPR007374">
    <property type="entry name" value="ASCH_domain"/>
</dbReference>
<sequence length="151" mass="16933">MTTPRTLLLSLRPRFAEAILAGTKTIEIRRRPVNARPGTPVILYASSPLMAVVGTARLDRVDAEDPEIAWQRNQRTLGLSRQEYEAYLAGVTCAYLLRLRQVNTLNEPLPLHRLRRDAPFQPPRSFRYIAASDPTTLKDLVPADSRAPSSV</sequence>
<dbReference type="InterPro" id="IPR015947">
    <property type="entry name" value="PUA-like_sf"/>
</dbReference>
<name>A0ABX0Z683_9ACTN</name>
<gene>
    <name evidence="2" type="ORF">HCJ94_07995</name>
</gene>
<dbReference type="RefSeq" id="WP_168000319.1">
    <property type="nucleotide sequence ID" value="NZ_JAATEO010000006.1"/>
</dbReference>